<dbReference type="Proteomes" id="UP000321617">
    <property type="component" value="Unassembled WGS sequence"/>
</dbReference>
<gene>
    <name evidence="2" type="primary">def</name>
    <name evidence="3" type="ORF">LX16_2831</name>
</gene>
<dbReference type="EC" id="3.5.1.88" evidence="2"/>
<dbReference type="HAMAP" id="MF_00163">
    <property type="entry name" value="Pep_deformylase"/>
    <property type="match status" value="1"/>
</dbReference>
<dbReference type="InterPro" id="IPR036821">
    <property type="entry name" value="Peptide_deformylase_sf"/>
</dbReference>
<dbReference type="GO" id="GO:0006412">
    <property type="term" value="P:translation"/>
    <property type="evidence" value="ECO:0007669"/>
    <property type="project" value="UniProtKB-UniRule"/>
</dbReference>
<dbReference type="GO" id="GO:0046872">
    <property type="term" value="F:metal ion binding"/>
    <property type="evidence" value="ECO:0007669"/>
    <property type="project" value="UniProtKB-KW"/>
</dbReference>
<dbReference type="InterPro" id="IPR023635">
    <property type="entry name" value="Peptide_deformylase"/>
</dbReference>
<dbReference type="Gene3D" id="3.90.45.10">
    <property type="entry name" value="Peptide deformylase"/>
    <property type="match status" value="1"/>
</dbReference>
<comment type="similarity">
    <text evidence="1 2">Belongs to the polypeptide deformylase family.</text>
</comment>
<accession>A0A562V2L9</accession>
<keyword evidence="2" id="KW-0408">Iron</keyword>
<evidence type="ECO:0000256" key="2">
    <source>
        <dbReference type="HAMAP-Rule" id="MF_00163"/>
    </source>
</evidence>
<dbReference type="AlphaFoldDB" id="A0A562V2L9"/>
<dbReference type="PRINTS" id="PR01576">
    <property type="entry name" value="PDEFORMYLASE"/>
</dbReference>
<comment type="function">
    <text evidence="2">Removes the formyl group from the N-terminal Met of newly synthesized proteins. Requires at least a dipeptide for an efficient rate of reaction. N-terminal L-methionine is a prerequisite for activity but the enzyme has broad specificity at other positions.</text>
</comment>
<comment type="caution">
    <text evidence="3">The sequence shown here is derived from an EMBL/GenBank/DDBJ whole genome shotgun (WGS) entry which is preliminary data.</text>
</comment>
<proteinExistence type="inferred from homology"/>
<evidence type="ECO:0000313" key="3">
    <source>
        <dbReference type="EMBL" id="TWJ12083.1"/>
    </source>
</evidence>
<comment type="catalytic activity">
    <reaction evidence="2">
        <text>N-terminal N-formyl-L-methionyl-[peptide] + H2O = N-terminal L-methionyl-[peptide] + formate</text>
        <dbReference type="Rhea" id="RHEA:24420"/>
        <dbReference type="Rhea" id="RHEA-COMP:10639"/>
        <dbReference type="Rhea" id="RHEA-COMP:10640"/>
        <dbReference type="ChEBI" id="CHEBI:15377"/>
        <dbReference type="ChEBI" id="CHEBI:15740"/>
        <dbReference type="ChEBI" id="CHEBI:49298"/>
        <dbReference type="ChEBI" id="CHEBI:64731"/>
        <dbReference type="EC" id="3.5.1.88"/>
    </reaction>
</comment>
<dbReference type="OrthoDB" id="3203858at2"/>
<dbReference type="SUPFAM" id="SSF56420">
    <property type="entry name" value="Peptide deformylase"/>
    <property type="match status" value="1"/>
</dbReference>
<reference evidence="3 4" key="1">
    <citation type="journal article" date="2013" name="Stand. Genomic Sci.">
        <title>Genomic Encyclopedia of Type Strains, Phase I: The one thousand microbial genomes (KMG-I) project.</title>
        <authorList>
            <person name="Kyrpides N.C."/>
            <person name="Woyke T."/>
            <person name="Eisen J.A."/>
            <person name="Garrity G."/>
            <person name="Lilburn T.G."/>
            <person name="Beck B.J."/>
            <person name="Whitman W.B."/>
            <person name="Hugenholtz P."/>
            <person name="Klenk H.P."/>
        </authorList>
    </citation>
    <scope>NUCLEOTIDE SEQUENCE [LARGE SCALE GENOMIC DNA]</scope>
    <source>
        <strain evidence="3 4">DSM 45044</strain>
    </source>
</reference>
<keyword evidence="4" id="KW-1185">Reference proteome</keyword>
<feature type="binding site" evidence="2">
    <location>
        <position position="424"/>
    </location>
    <ligand>
        <name>Fe cation</name>
        <dbReference type="ChEBI" id="CHEBI:24875"/>
    </ligand>
</feature>
<evidence type="ECO:0000313" key="4">
    <source>
        <dbReference type="Proteomes" id="UP000321617"/>
    </source>
</evidence>
<keyword evidence="2" id="KW-0648">Protein biosynthesis</keyword>
<dbReference type="RefSeq" id="WP_147138909.1">
    <property type="nucleotide sequence ID" value="NZ_BAABIJ010000002.1"/>
</dbReference>
<name>A0A562V2L9_9ACTN</name>
<comment type="cofactor">
    <cofactor evidence="2">
        <name>Fe(2+)</name>
        <dbReference type="ChEBI" id="CHEBI:29033"/>
    </cofactor>
    <text evidence="2">Binds 1 Fe(2+) ion.</text>
</comment>
<organism evidence="3 4">
    <name type="scientific">Stackebrandtia albiflava</name>
    <dbReference type="NCBI Taxonomy" id="406432"/>
    <lineage>
        <taxon>Bacteria</taxon>
        <taxon>Bacillati</taxon>
        <taxon>Actinomycetota</taxon>
        <taxon>Actinomycetes</taxon>
        <taxon>Glycomycetales</taxon>
        <taxon>Glycomycetaceae</taxon>
        <taxon>Stackebrandtia</taxon>
    </lineage>
</organism>
<sequence length="461" mass="51926">MSYDRTYVSKVASGVERGSREFARRADDAMHAGGELLRAWNDQHPADPPQRRPAPAVSDPAGALVVDHDHAELFYDAGVYRLTQRRRLVNHGAAPVTRYLIRIAVDRYPGRPERSNRHYCAHPLTWDEIDLHAWHGEGRAEAMPWTVQHDRDAFKEVWLRFENAAGQRFPLYPGSACWIEYTYTVGDDKWGNWFRRAVRHPTNHLAVTLDFPTEVDPAAWGLHTSMAGDDMPLATAIQIHEFNGRRVFSWATDDPPLHARYKMEWTFRNGRVDAPAPRPSQVMASLGVIQDGDPLLRRTAQPFDLPAEADATTRVVDDLRQAADRISKAHTFGKGMGIAAPQIGIDRAAAIAYPPGDPNPIVLLNPRIVETSDATDSQYEGCLSSFDVRCRIPRPLQIHVEHQERDGQRRITIFEKAVARLVAHEVDHLHGVLCADHLPDGEKPIPVEQYRGTGTTWQYPA</sequence>
<dbReference type="GO" id="GO:0042586">
    <property type="term" value="F:peptide deformylase activity"/>
    <property type="evidence" value="ECO:0007669"/>
    <property type="project" value="UniProtKB-UniRule"/>
</dbReference>
<feature type="binding site" evidence="2">
    <location>
        <position position="428"/>
    </location>
    <ligand>
        <name>Fe cation</name>
        <dbReference type="ChEBI" id="CHEBI:24875"/>
    </ligand>
</feature>
<dbReference type="PANTHER" id="PTHR10458">
    <property type="entry name" value="PEPTIDE DEFORMYLASE"/>
    <property type="match status" value="1"/>
</dbReference>
<protein>
    <recommendedName>
        <fullName evidence="2">Peptide deformylase</fullName>
        <shortName evidence="2">PDF</shortName>
        <ecNumber evidence="2">3.5.1.88</ecNumber>
    </recommendedName>
    <alternativeName>
        <fullName evidence="2">Polypeptide deformylase</fullName>
    </alternativeName>
</protein>
<evidence type="ECO:0000256" key="1">
    <source>
        <dbReference type="ARBA" id="ARBA00010759"/>
    </source>
</evidence>
<dbReference type="PANTHER" id="PTHR10458:SF22">
    <property type="entry name" value="PEPTIDE DEFORMYLASE"/>
    <property type="match status" value="1"/>
</dbReference>
<feature type="active site" evidence="2">
    <location>
        <position position="425"/>
    </location>
</feature>
<dbReference type="Pfam" id="PF01327">
    <property type="entry name" value="Pep_deformylase"/>
    <property type="match status" value="1"/>
</dbReference>
<dbReference type="EMBL" id="VLLL01000006">
    <property type="protein sequence ID" value="TWJ12083.1"/>
    <property type="molecule type" value="Genomic_DNA"/>
</dbReference>
<keyword evidence="2" id="KW-0378">Hydrolase</keyword>
<feature type="binding site" evidence="2">
    <location>
        <position position="382"/>
    </location>
    <ligand>
        <name>Fe cation</name>
        <dbReference type="ChEBI" id="CHEBI:24875"/>
    </ligand>
</feature>
<keyword evidence="2" id="KW-0479">Metal-binding</keyword>